<evidence type="ECO:0000256" key="5">
    <source>
        <dbReference type="ARBA" id="ARBA00022741"/>
    </source>
</evidence>
<accession>A0A5K8ACS5</accession>
<reference evidence="12 13" key="1">
    <citation type="submission" date="2019-11" db="EMBL/GenBank/DDBJ databases">
        <title>Comparative genomics of hydrocarbon-degrading Desulfosarcina strains.</title>
        <authorList>
            <person name="Watanabe M."/>
            <person name="Kojima H."/>
            <person name="Fukui M."/>
        </authorList>
    </citation>
    <scope>NUCLEOTIDE SEQUENCE [LARGE SCALE GENOMIC DNA]</scope>
    <source>
        <strain evidence="13">oXyS1</strain>
    </source>
</reference>
<dbReference type="PANTHER" id="PTHR11649">
    <property type="entry name" value="MSS1/TRME-RELATED GTP-BINDING PROTEIN"/>
    <property type="match status" value="1"/>
</dbReference>
<dbReference type="AlphaFoldDB" id="A0A5K8ACS5"/>
<dbReference type="HAMAP" id="MF_00321">
    <property type="entry name" value="GTPase_EngB"/>
    <property type="match status" value="1"/>
</dbReference>
<evidence type="ECO:0000256" key="7">
    <source>
        <dbReference type="ARBA" id="ARBA00023134"/>
    </source>
</evidence>
<evidence type="ECO:0000256" key="3">
    <source>
        <dbReference type="ARBA" id="ARBA00022618"/>
    </source>
</evidence>
<keyword evidence="6" id="KW-0460">Magnesium</keyword>
<evidence type="ECO:0000256" key="4">
    <source>
        <dbReference type="ARBA" id="ARBA00022723"/>
    </source>
</evidence>
<keyword evidence="7 10" id="KW-0342">GTP-binding</keyword>
<evidence type="ECO:0000313" key="13">
    <source>
        <dbReference type="Proteomes" id="UP000422108"/>
    </source>
</evidence>
<dbReference type="InterPro" id="IPR027417">
    <property type="entry name" value="P-loop_NTPase"/>
</dbReference>
<sequence>MLVKSAEFVTSAVKPTQYPEALLPEVAFAGRSNVGKSSLINTLVNRKRLVKTSSTPGRTQLINFFTVNQNLSLVDLPGYGYARVPESVRRHWGPMIETYLKGRETLRAVVLILDIRRIPGIEEQNFIDWLSLYGRAAILVLTKADKLSKSAQKKQRRAIAGALNVDETALTLFSAKTRQGLPQVWSAIERVTGDE</sequence>
<dbReference type="InterPro" id="IPR019987">
    <property type="entry name" value="GTP-bd_ribosome_bio_YsxC"/>
</dbReference>
<dbReference type="GO" id="GO:0005829">
    <property type="term" value="C:cytosol"/>
    <property type="evidence" value="ECO:0007669"/>
    <property type="project" value="TreeGrafter"/>
</dbReference>
<dbReference type="EMBL" id="AP021879">
    <property type="protein sequence ID" value="BBO90462.1"/>
    <property type="molecule type" value="Genomic_DNA"/>
</dbReference>
<gene>
    <name evidence="10 12" type="primary">engB</name>
    <name evidence="12" type="ORF">DSCOOX_36420</name>
</gene>
<evidence type="ECO:0000256" key="9">
    <source>
        <dbReference type="ARBA" id="ARBA00023306"/>
    </source>
</evidence>
<dbReference type="FunFam" id="3.40.50.300:FF:000098">
    <property type="entry name" value="Probable GTP-binding protein EngB"/>
    <property type="match status" value="1"/>
</dbReference>
<dbReference type="RefSeq" id="WP_155311521.1">
    <property type="nucleotide sequence ID" value="NZ_AP021879.1"/>
</dbReference>
<dbReference type="PANTHER" id="PTHR11649:SF13">
    <property type="entry name" value="ENGB-TYPE G DOMAIN-CONTAINING PROTEIN"/>
    <property type="match status" value="1"/>
</dbReference>
<keyword evidence="3 10" id="KW-0132">Cell division</keyword>
<evidence type="ECO:0000256" key="8">
    <source>
        <dbReference type="ARBA" id="ARBA00023210"/>
    </source>
</evidence>
<comment type="function">
    <text evidence="10">Necessary for normal cell division and for the maintenance of normal septation.</text>
</comment>
<evidence type="ECO:0000256" key="10">
    <source>
        <dbReference type="HAMAP-Rule" id="MF_00321"/>
    </source>
</evidence>
<keyword evidence="8 10" id="KW-0717">Septation</keyword>
<dbReference type="NCBIfam" id="TIGR03598">
    <property type="entry name" value="GTPase_YsxC"/>
    <property type="match status" value="1"/>
</dbReference>
<dbReference type="Pfam" id="PF01926">
    <property type="entry name" value="MMR_HSR1"/>
    <property type="match status" value="1"/>
</dbReference>
<proteinExistence type="inferred from homology"/>
<evidence type="ECO:0000256" key="6">
    <source>
        <dbReference type="ARBA" id="ARBA00022842"/>
    </source>
</evidence>
<dbReference type="GO" id="GO:0046872">
    <property type="term" value="F:metal ion binding"/>
    <property type="evidence" value="ECO:0007669"/>
    <property type="project" value="UniProtKB-KW"/>
</dbReference>
<keyword evidence="5 10" id="KW-0547">Nucleotide-binding</keyword>
<keyword evidence="13" id="KW-1185">Reference proteome</keyword>
<dbReference type="CDD" id="cd01876">
    <property type="entry name" value="YihA_EngB"/>
    <property type="match status" value="1"/>
</dbReference>
<evidence type="ECO:0000256" key="1">
    <source>
        <dbReference type="ARBA" id="ARBA00001946"/>
    </source>
</evidence>
<keyword evidence="4" id="KW-0479">Metal-binding</keyword>
<evidence type="ECO:0000259" key="11">
    <source>
        <dbReference type="PROSITE" id="PS51706"/>
    </source>
</evidence>
<keyword evidence="9 10" id="KW-0131">Cell cycle</keyword>
<evidence type="ECO:0000313" key="12">
    <source>
        <dbReference type="EMBL" id="BBO90462.1"/>
    </source>
</evidence>
<dbReference type="GO" id="GO:0000917">
    <property type="term" value="P:division septum assembly"/>
    <property type="evidence" value="ECO:0007669"/>
    <property type="project" value="UniProtKB-KW"/>
</dbReference>
<dbReference type="PROSITE" id="PS51706">
    <property type="entry name" value="G_ENGB"/>
    <property type="match status" value="1"/>
</dbReference>
<dbReference type="InterPro" id="IPR006073">
    <property type="entry name" value="GTP-bd"/>
</dbReference>
<dbReference type="GO" id="GO:0005525">
    <property type="term" value="F:GTP binding"/>
    <property type="evidence" value="ECO:0007669"/>
    <property type="project" value="UniProtKB-UniRule"/>
</dbReference>
<organism evidence="12 13">
    <name type="scientific">Desulfosarcina ovata subsp. ovata</name>
    <dbReference type="NCBI Taxonomy" id="2752305"/>
    <lineage>
        <taxon>Bacteria</taxon>
        <taxon>Pseudomonadati</taxon>
        <taxon>Thermodesulfobacteriota</taxon>
        <taxon>Desulfobacteria</taxon>
        <taxon>Desulfobacterales</taxon>
        <taxon>Desulfosarcinaceae</taxon>
        <taxon>Desulfosarcina</taxon>
    </lineage>
</organism>
<evidence type="ECO:0000256" key="2">
    <source>
        <dbReference type="ARBA" id="ARBA00009638"/>
    </source>
</evidence>
<dbReference type="Proteomes" id="UP000422108">
    <property type="component" value="Chromosome"/>
</dbReference>
<dbReference type="SUPFAM" id="SSF52540">
    <property type="entry name" value="P-loop containing nucleoside triphosphate hydrolases"/>
    <property type="match status" value="1"/>
</dbReference>
<dbReference type="Gene3D" id="3.40.50.300">
    <property type="entry name" value="P-loop containing nucleotide triphosphate hydrolases"/>
    <property type="match status" value="1"/>
</dbReference>
<dbReference type="InterPro" id="IPR030393">
    <property type="entry name" value="G_ENGB_dom"/>
</dbReference>
<feature type="domain" description="EngB-type G" evidence="11">
    <location>
        <begin position="22"/>
        <end position="194"/>
    </location>
</feature>
<comment type="cofactor">
    <cofactor evidence="1">
        <name>Mg(2+)</name>
        <dbReference type="ChEBI" id="CHEBI:18420"/>
    </cofactor>
</comment>
<comment type="similarity">
    <text evidence="2 10">Belongs to the TRAFAC class TrmE-Era-EngA-EngB-Septin-like GTPase superfamily. EngB GTPase family.</text>
</comment>
<name>A0A5K8ACS5_9BACT</name>
<protein>
    <recommendedName>
        <fullName evidence="10">Probable GTP-binding protein EngB</fullName>
    </recommendedName>
</protein>